<keyword evidence="6" id="KW-1185">Reference proteome</keyword>
<protein>
    <recommendedName>
        <fullName evidence="1">peptidyl-tRNA hydrolase</fullName>
        <ecNumber evidence="1">3.1.1.29</ecNumber>
    </recommendedName>
</protein>
<keyword evidence="2" id="KW-0378">Hydrolase</keyword>
<dbReference type="InterPro" id="IPR002833">
    <property type="entry name" value="PTH2"/>
</dbReference>
<reference evidence="5" key="1">
    <citation type="journal article" date="2023" name="Insect Mol. Biol.">
        <title>Genome sequencing provides insights into the evolution of gene families encoding plant cell wall-degrading enzymes in longhorned beetles.</title>
        <authorList>
            <person name="Shin N.R."/>
            <person name="Okamura Y."/>
            <person name="Kirsch R."/>
            <person name="Pauchet Y."/>
        </authorList>
    </citation>
    <scope>NUCLEOTIDE SEQUENCE</scope>
    <source>
        <strain evidence="5">MMC_N1</strain>
    </source>
</reference>
<proteinExistence type="predicted"/>
<accession>A0ABQ9JGY1</accession>
<feature type="domain" description="UBA" evidence="4">
    <location>
        <begin position="6"/>
        <end position="47"/>
    </location>
</feature>
<comment type="catalytic activity">
    <reaction evidence="3">
        <text>an N-acyl-L-alpha-aminoacyl-tRNA + H2O = an N-acyl-L-amino acid + a tRNA + H(+)</text>
        <dbReference type="Rhea" id="RHEA:54448"/>
        <dbReference type="Rhea" id="RHEA-COMP:10123"/>
        <dbReference type="Rhea" id="RHEA-COMP:13883"/>
        <dbReference type="ChEBI" id="CHEBI:15377"/>
        <dbReference type="ChEBI" id="CHEBI:15378"/>
        <dbReference type="ChEBI" id="CHEBI:59874"/>
        <dbReference type="ChEBI" id="CHEBI:78442"/>
        <dbReference type="ChEBI" id="CHEBI:138191"/>
        <dbReference type="EC" id="3.1.1.29"/>
    </reaction>
</comment>
<dbReference type="EC" id="3.1.1.29" evidence="1"/>
<dbReference type="PANTHER" id="PTHR12649:SF29">
    <property type="entry name" value="AMINOACYL-TRNA HYDROLASE"/>
    <property type="match status" value="1"/>
</dbReference>
<evidence type="ECO:0000259" key="4">
    <source>
        <dbReference type="PROSITE" id="PS50030"/>
    </source>
</evidence>
<evidence type="ECO:0000256" key="1">
    <source>
        <dbReference type="ARBA" id="ARBA00013260"/>
    </source>
</evidence>
<name>A0ABQ9JGY1_9CUCU</name>
<gene>
    <name evidence="5" type="ORF">NQ317_003111</name>
</gene>
<organism evidence="5 6">
    <name type="scientific">Molorchus minor</name>
    <dbReference type="NCBI Taxonomy" id="1323400"/>
    <lineage>
        <taxon>Eukaryota</taxon>
        <taxon>Metazoa</taxon>
        <taxon>Ecdysozoa</taxon>
        <taxon>Arthropoda</taxon>
        <taxon>Hexapoda</taxon>
        <taxon>Insecta</taxon>
        <taxon>Pterygota</taxon>
        <taxon>Neoptera</taxon>
        <taxon>Endopterygota</taxon>
        <taxon>Coleoptera</taxon>
        <taxon>Polyphaga</taxon>
        <taxon>Cucujiformia</taxon>
        <taxon>Chrysomeloidea</taxon>
        <taxon>Cerambycidae</taxon>
        <taxon>Lamiinae</taxon>
        <taxon>Monochamini</taxon>
        <taxon>Molorchus</taxon>
    </lineage>
</organism>
<evidence type="ECO:0000313" key="6">
    <source>
        <dbReference type="Proteomes" id="UP001162164"/>
    </source>
</evidence>
<dbReference type="Gene3D" id="3.40.1490.10">
    <property type="entry name" value="Bit1"/>
    <property type="match status" value="1"/>
</dbReference>
<dbReference type="Proteomes" id="UP001162164">
    <property type="component" value="Unassembled WGS sequence"/>
</dbReference>
<dbReference type="Pfam" id="PF22562">
    <property type="entry name" value="UBA_7"/>
    <property type="match status" value="1"/>
</dbReference>
<dbReference type="SUPFAM" id="SSF102462">
    <property type="entry name" value="Peptidyl-tRNA hydrolase II"/>
    <property type="match status" value="1"/>
</dbReference>
<dbReference type="InterPro" id="IPR009060">
    <property type="entry name" value="UBA-like_sf"/>
</dbReference>
<sequence>MESKWEPNPDYLQTLIAMGISQNVATEALFCTGNSSLDDAVNYVFNYQETEQRNAASRLEKASGGLEIGNSEDESAEEEDIKCYKMIFVVNTALKMGVGKIAAQVGHACLGLYREILEQNKEDDLRKRKIVLKGNDEAHLQELYEKAKANSIPCHIVRDAGHTQVAPNSVTVLSLFGVEDDPIKYMQTVGSLMGIYRAFNEKTSESLCWKFKPCRSETKKVRNSA</sequence>
<dbReference type="InterPro" id="IPR023476">
    <property type="entry name" value="Pep_tRNA_hydro_II_dom_sf"/>
</dbReference>
<comment type="caution">
    <text evidence="5">The sequence shown here is derived from an EMBL/GenBank/DDBJ whole genome shotgun (WGS) entry which is preliminary data.</text>
</comment>
<dbReference type="Pfam" id="PF01981">
    <property type="entry name" value="PTH2"/>
    <property type="match status" value="1"/>
</dbReference>
<evidence type="ECO:0000256" key="2">
    <source>
        <dbReference type="ARBA" id="ARBA00022801"/>
    </source>
</evidence>
<dbReference type="CDD" id="cd14296">
    <property type="entry name" value="UBA1_scUBP14_like"/>
    <property type="match status" value="1"/>
</dbReference>
<evidence type="ECO:0000313" key="5">
    <source>
        <dbReference type="EMBL" id="KAJ8977171.1"/>
    </source>
</evidence>
<dbReference type="PANTHER" id="PTHR12649">
    <property type="entry name" value="PEPTIDYL-TRNA HYDROLASE 2"/>
    <property type="match status" value="1"/>
</dbReference>
<dbReference type="Gene3D" id="1.10.8.10">
    <property type="entry name" value="DNA helicase RuvA subunit, C-terminal domain"/>
    <property type="match status" value="1"/>
</dbReference>
<dbReference type="PROSITE" id="PS50030">
    <property type="entry name" value="UBA"/>
    <property type="match status" value="1"/>
</dbReference>
<dbReference type="EMBL" id="JAPWTJ010000580">
    <property type="protein sequence ID" value="KAJ8977171.1"/>
    <property type="molecule type" value="Genomic_DNA"/>
</dbReference>
<dbReference type="SUPFAM" id="SSF46934">
    <property type="entry name" value="UBA-like"/>
    <property type="match status" value="1"/>
</dbReference>
<evidence type="ECO:0000256" key="3">
    <source>
        <dbReference type="ARBA" id="ARBA00048707"/>
    </source>
</evidence>
<dbReference type="InterPro" id="IPR015940">
    <property type="entry name" value="UBA"/>
</dbReference>